<evidence type="ECO:0000256" key="6">
    <source>
        <dbReference type="ARBA" id="ARBA00022777"/>
    </source>
</evidence>
<dbReference type="InterPro" id="IPR043129">
    <property type="entry name" value="ATPase_NBD"/>
</dbReference>
<reference evidence="9 10" key="1">
    <citation type="submission" date="2017-05" db="EMBL/GenBank/DDBJ databases">
        <title>Vagococcus spp. assemblies.</title>
        <authorList>
            <person name="Gulvik C.A."/>
        </authorList>
    </citation>
    <scope>NUCLEOTIDE SEQUENCE [LARGE SCALE GENOMIC DNA]</scope>
    <source>
        <strain evidence="9 10">CCUG 51432</strain>
    </source>
</reference>
<dbReference type="GO" id="GO:0006096">
    <property type="term" value="P:glycolytic process"/>
    <property type="evidence" value="ECO:0007669"/>
    <property type="project" value="InterPro"/>
</dbReference>
<dbReference type="GO" id="GO:0005737">
    <property type="term" value="C:cytoplasm"/>
    <property type="evidence" value="ECO:0007669"/>
    <property type="project" value="InterPro"/>
</dbReference>
<proteinExistence type="inferred from homology"/>
<comment type="caution">
    <text evidence="9">The sequence shown here is derived from an EMBL/GenBank/DDBJ whole genome shotgun (WGS) entry which is preliminary data.</text>
</comment>
<dbReference type="PROSITE" id="PS01125">
    <property type="entry name" value="ROK"/>
    <property type="match status" value="1"/>
</dbReference>
<protein>
    <recommendedName>
        <fullName evidence="3">Glucokinase</fullName>
        <ecNumber evidence="2">2.7.1.2</ecNumber>
    </recommendedName>
    <alternativeName>
        <fullName evidence="8">Glucose kinase</fullName>
    </alternativeName>
</protein>
<keyword evidence="6" id="KW-0418">Kinase</keyword>
<evidence type="ECO:0000313" key="9">
    <source>
        <dbReference type="EMBL" id="RSU10502.1"/>
    </source>
</evidence>
<name>A0A430AQV1_9ENTE</name>
<dbReference type="NCBIfam" id="TIGR00744">
    <property type="entry name" value="ROK_glcA_fam"/>
    <property type="match status" value="1"/>
</dbReference>
<dbReference type="EMBL" id="NGKA01000014">
    <property type="protein sequence ID" value="RSU10502.1"/>
    <property type="molecule type" value="Genomic_DNA"/>
</dbReference>
<dbReference type="GO" id="GO:0004340">
    <property type="term" value="F:glucokinase activity"/>
    <property type="evidence" value="ECO:0007669"/>
    <property type="project" value="UniProtKB-EC"/>
</dbReference>
<dbReference type="InterPro" id="IPR004654">
    <property type="entry name" value="ROK_glcA"/>
</dbReference>
<dbReference type="PANTHER" id="PTHR18964:SF149">
    <property type="entry name" value="BIFUNCTIONAL UDP-N-ACETYLGLUCOSAMINE 2-EPIMERASE_N-ACETYLMANNOSAMINE KINASE"/>
    <property type="match status" value="1"/>
</dbReference>
<evidence type="ECO:0000313" key="10">
    <source>
        <dbReference type="Proteomes" id="UP000287605"/>
    </source>
</evidence>
<evidence type="ECO:0000256" key="8">
    <source>
        <dbReference type="ARBA" id="ARBA00032386"/>
    </source>
</evidence>
<evidence type="ECO:0000256" key="7">
    <source>
        <dbReference type="ARBA" id="ARBA00022840"/>
    </source>
</evidence>
<keyword evidence="7" id="KW-0067">ATP-binding</keyword>
<keyword evidence="10" id="KW-1185">Reference proteome</keyword>
<comment type="similarity">
    <text evidence="1">Belongs to the ROK (NagC/XylR) family.</text>
</comment>
<keyword evidence="4" id="KW-0808">Transferase</keyword>
<dbReference type="SUPFAM" id="SSF53067">
    <property type="entry name" value="Actin-like ATPase domain"/>
    <property type="match status" value="1"/>
</dbReference>
<dbReference type="GO" id="GO:0005524">
    <property type="term" value="F:ATP binding"/>
    <property type="evidence" value="ECO:0007669"/>
    <property type="project" value="UniProtKB-KW"/>
</dbReference>
<sequence length="311" mass="33024">MTSKFLGIDIGGTSIKLGIVTGNGDIVEKWQISTNRSESGNMIIKDIVNSISGKIFENKLKISDFSGIGIGVPGPVEGGRVKRAVNLGWKDMPLVEIIQQSFNLPVQLINDANAAALGELWIGSKKGMQDVVFVTLGTGVGGGIVVNGKIINGANASGGEIGHIPLITNESRICSCGNINCLECYASANGLFHTMKNLVNQYDSMLKFSNTADIFELSARGNLIAHEAIETTISYLAYALSSIINTLDPEEVIIGGGLSDAGEALLLPLRKSLKPLLFPQIKDNLRLRKASVGNDAGVLGAVYQVIQEQKL</sequence>
<accession>A0A430AQV1</accession>
<dbReference type="InterPro" id="IPR000600">
    <property type="entry name" value="ROK"/>
</dbReference>
<dbReference type="Proteomes" id="UP000287605">
    <property type="component" value="Unassembled WGS sequence"/>
</dbReference>
<evidence type="ECO:0000256" key="1">
    <source>
        <dbReference type="ARBA" id="ARBA00006479"/>
    </source>
</evidence>
<evidence type="ECO:0000256" key="3">
    <source>
        <dbReference type="ARBA" id="ARBA00014701"/>
    </source>
</evidence>
<dbReference type="InterPro" id="IPR049874">
    <property type="entry name" value="ROK_cs"/>
</dbReference>
<dbReference type="Pfam" id="PF00480">
    <property type="entry name" value="ROK"/>
    <property type="match status" value="1"/>
</dbReference>
<dbReference type="PANTHER" id="PTHR18964">
    <property type="entry name" value="ROK (REPRESSOR, ORF, KINASE) FAMILY"/>
    <property type="match status" value="1"/>
</dbReference>
<evidence type="ECO:0000256" key="4">
    <source>
        <dbReference type="ARBA" id="ARBA00022679"/>
    </source>
</evidence>
<keyword evidence="5" id="KW-0547">Nucleotide-binding</keyword>
<dbReference type="EC" id="2.7.1.2" evidence="2"/>
<dbReference type="OrthoDB" id="9795247at2"/>
<evidence type="ECO:0000256" key="5">
    <source>
        <dbReference type="ARBA" id="ARBA00022741"/>
    </source>
</evidence>
<organism evidence="9 10">
    <name type="scientific">Vagococcus elongatus</name>
    <dbReference type="NCBI Taxonomy" id="180344"/>
    <lineage>
        <taxon>Bacteria</taxon>
        <taxon>Bacillati</taxon>
        <taxon>Bacillota</taxon>
        <taxon>Bacilli</taxon>
        <taxon>Lactobacillales</taxon>
        <taxon>Enterococcaceae</taxon>
        <taxon>Vagococcus</taxon>
    </lineage>
</organism>
<dbReference type="Gene3D" id="3.30.420.40">
    <property type="match status" value="2"/>
</dbReference>
<evidence type="ECO:0000256" key="2">
    <source>
        <dbReference type="ARBA" id="ARBA00012323"/>
    </source>
</evidence>
<dbReference type="AlphaFoldDB" id="A0A430AQV1"/>
<gene>
    <name evidence="9" type="ORF">CBF29_09415</name>
</gene>